<evidence type="ECO:0000259" key="9">
    <source>
        <dbReference type="SMART" id="SM00210"/>
    </source>
</evidence>
<evidence type="ECO:0000256" key="3">
    <source>
        <dbReference type="ARBA" id="ARBA00022530"/>
    </source>
</evidence>
<keyword evidence="2" id="KW-0964">Secreted</keyword>
<reference evidence="10" key="3">
    <citation type="submission" date="2025-09" db="UniProtKB">
        <authorList>
            <consortium name="Ensembl"/>
        </authorList>
    </citation>
    <scope>IDENTIFICATION</scope>
</reference>
<feature type="domain" description="Thrombospondin-like N-terminal" evidence="9">
    <location>
        <begin position="43"/>
        <end position="232"/>
    </location>
</feature>
<reference evidence="10 11" key="1">
    <citation type="submission" date="2019-04" db="EMBL/GenBank/DDBJ databases">
        <authorList>
            <consortium name="Wellcome Sanger Institute Data Sharing"/>
        </authorList>
    </citation>
    <scope>NUCLEOTIDE SEQUENCE [LARGE SCALE GENOMIC DNA]</scope>
</reference>
<keyword evidence="11" id="KW-1185">Reference proteome</keyword>
<dbReference type="InterPro" id="IPR048287">
    <property type="entry name" value="TSPN-like_N"/>
</dbReference>
<evidence type="ECO:0000256" key="1">
    <source>
        <dbReference type="ARBA" id="ARBA00004498"/>
    </source>
</evidence>
<dbReference type="Gene3D" id="2.60.120.200">
    <property type="match status" value="1"/>
</dbReference>
<evidence type="ECO:0000256" key="5">
    <source>
        <dbReference type="ARBA" id="ARBA00022737"/>
    </source>
</evidence>
<proteinExistence type="predicted"/>
<dbReference type="AlphaFoldDB" id="A0A8C9TJU6"/>
<dbReference type="SMART" id="SM00210">
    <property type="entry name" value="TSPN"/>
    <property type="match status" value="1"/>
</dbReference>
<keyword evidence="7" id="KW-0325">Glycoprotein</keyword>
<dbReference type="OrthoDB" id="8939548at2759"/>
<protein>
    <recommendedName>
        <fullName evidence="9">Thrombospondin-like N-terminal domain-containing protein</fullName>
    </recommendedName>
</protein>
<keyword evidence="6" id="KW-0176">Collagen</keyword>
<reference evidence="10" key="2">
    <citation type="submission" date="2025-08" db="UniProtKB">
        <authorList>
            <consortium name="Ensembl"/>
        </authorList>
    </citation>
    <scope>IDENTIFICATION</scope>
</reference>
<feature type="region of interest" description="Disordered" evidence="8">
    <location>
        <begin position="381"/>
        <end position="412"/>
    </location>
</feature>
<comment type="subcellular location">
    <subcellularLocation>
        <location evidence="1">Secreted</location>
        <location evidence="1">Extracellular space</location>
        <location evidence="1">Extracellular matrix</location>
    </subcellularLocation>
</comment>
<keyword evidence="5" id="KW-0677">Repeat</keyword>
<evidence type="ECO:0000256" key="7">
    <source>
        <dbReference type="ARBA" id="ARBA00023180"/>
    </source>
</evidence>
<evidence type="ECO:0000256" key="2">
    <source>
        <dbReference type="ARBA" id="ARBA00022525"/>
    </source>
</evidence>
<keyword evidence="3" id="KW-0272">Extracellular matrix</keyword>
<feature type="region of interest" description="Disordered" evidence="8">
    <location>
        <begin position="469"/>
        <end position="495"/>
    </location>
</feature>
<sequence length="517" mass="56632">MHLGAQRTRSGNISPTEKTRTVLLIFSICTVVLFAKESSQVQGVDLLYQLGLVGSKERHTLGVTSVPSSAPSPPPQGIFLPGAGVVLRSGVHIESPISGLLPTGTGDEFSIVVCLSSWRVNNAFLVSITNSKNRLQFGIQLLPKKVVVYIAEKTSVYFRYNVHNGRWHSFAIGVRPRSVSFHAECGGVYYSEETLTRPQKLDPDGLLTLGRMNFRAVQFEGEICQLDIYPSAQAAANYCNYIKKQCRLADTYRSLLPSLTSEFNDPTLSDHPLKAQKFLSPLLSTALPNHRNISESGTASIPSTESYEVQNQYVESRASFRPVARTELSLWPSNMTVDSSSEGSASVQATLDVSPSSTPSLVGADEAEIRLPEPDHEVTSLPKIPDATDITPGTADIVRPEPRNNSGPWQPTNELIKVQPKISSTLYRDFRGNENQVDDSDDHSLEMEYDVDMGNYDYGYEEAEYSLNYDGLQGSKGDPGPPGPPGPPGLPGPFGRRGPRVSKGCFYYLLLVTLHYV</sequence>
<keyword evidence="4" id="KW-0732">Signal</keyword>
<feature type="compositionally biased region" description="Pro residues" evidence="8">
    <location>
        <begin position="479"/>
        <end position="491"/>
    </location>
</feature>
<organism evidence="10 11">
    <name type="scientific">Scleropages formosus</name>
    <name type="common">Asian bonytongue</name>
    <name type="synonym">Osteoglossum formosum</name>
    <dbReference type="NCBI Taxonomy" id="113540"/>
    <lineage>
        <taxon>Eukaryota</taxon>
        <taxon>Metazoa</taxon>
        <taxon>Chordata</taxon>
        <taxon>Craniata</taxon>
        <taxon>Vertebrata</taxon>
        <taxon>Euteleostomi</taxon>
        <taxon>Actinopterygii</taxon>
        <taxon>Neopterygii</taxon>
        <taxon>Teleostei</taxon>
        <taxon>Osteoglossocephala</taxon>
        <taxon>Osteoglossomorpha</taxon>
        <taxon>Osteoglossiformes</taxon>
        <taxon>Osteoglossidae</taxon>
        <taxon>Scleropages</taxon>
    </lineage>
</organism>
<dbReference type="GO" id="GO:0005581">
    <property type="term" value="C:collagen trimer"/>
    <property type="evidence" value="ECO:0007669"/>
    <property type="project" value="UniProtKB-KW"/>
</dbReference>
<feature type="compositionally biased region" description="Polar residues" evidence="8">
    <location>
        <begin position="403"/>
        <end position="412"/>
    </location>
</feature>
<dbReference type="Ensembl" id="ENSSFOT00015057829.1">
    <property type="protein sequence ID" value="ENSSFOP00015050988.1"/>
    <property type="gene ID" value="ENSSFOG00015032083.1"/>
</dbReference>
<accession>A0A8C9TJU6</accession>
<evidence type="ECO:0000313" key="10">
    <source>
        <dbReference type="Ensembl" id="ENSSFOP00015050988.1"/>
    </source>
</evidence>
<evidence type="ECO:0000313" key="11">
    <source>
        <dbReference type="Proteomes" id="UP000694397"/>
    </source>
</evidence>
<evidence type="ECO:0000256" key="8">
    <source>
        <dbReference type="SAM" id="MobiDB-lite"/>
    </source>
</evidence>
<dbReference type="SUPFAM" id="SSF49899">
    <property type="entry name" value="Concanavalin A-like lectins/glucanases"/>
    <property type="match status" value="1"/>
</dbReference>
<dbReference type="FunFam" id="2.60.120.200:FF:000085">
    <property type="entry name" value="collagen alpha-1(XXVII) chain isoform X1"/>
    <property type="match status" value="1"/>
</dbReference>
<evidence type="ECO:0000256" key="6">
    <source>
        <dbReference type="ARBA" id="ARBA00023119"/>
    </source>
</evidence>
<dbReference type="InterPro" id="IPR013320">
    <property type="entry name" value="ConA-like_dom_sf"/>
</dbReference>
<evidence type="ECO:0000256" key="4">
    <source>
        <dbReference type="ARBA" id="ARBA00022729"/>
    </source>
</evidence>
<dbReference type="GeneTree" id="ENSGT00940000163583"/>
<name>A0A8C9TJU6_SCLFO</name>
<dbReference type="Proteomes" id="UP000694397">
    <property type="component" value="Chromosome 9"/>
</dbReference>